<feature type="compositionally biased region" description="Pro residues" evidence="1">
    <location>
        <begin position="119"/>
        <end position="137"/>
    </location>
</feature>
<feature type="compositionally biased region" description="Basic and acidic residues" evidence="1">
    <location>
        <begin position="181"/>
        <end position="196"/>
    </location>
</feature>
<feature type="region of interest" description="Disordered" evidence="1">
    <location>
        <begin position="181"/>
        <end position="411"/>
    </location>
</feature>
<gene>
    <name evidence="2" type="ORF">Dda_8120</name>
</gene>
<dbReference type="AlphaFoldDB" id="A0AAD6IVM0"/>
<feature type="compositionally biased region" description="Basic residues" evidence="1">
    <location>
        <begin position="278"/>
        <end position="287"/>
    </location>
</feature>
<name>A0AAD6IVM0_DREDA</name>
<evidence type="ECO:0000313" key="3">
    <source>
        <dbReference type="Proteomes" id="UP001221413"/>
    </source>
</evidence>
<comment type="caution">
    <text evidence="2">The sequence shown here is derived from an EMBL/GenBank/DDBJ whole genome shotgun (WGS) entry which is preliminary data.</text>
</comment>
<reference evidence="2" key="1">
    <citation type="submission" date="2023-01" db="EMBL/GenBank/DDBJ databases">
        <title>The chitinases involved in constricting ring structure development in the nematode-trapping fungus Drechslerella dactyloides.</title>
        <authorList>
            <person name="Wang R."/>
            <person name="Zhang L."/>
            <person name="Tang P."/>
            <person name="Li S."/>
            <person name="Liang L."/>
        </authorList>
    </citation>
    <scope>NUCLEOTIDE SEQUENCE</scope>
    <source>
        <strain evidence="2">YMF1.00031</strain>
    </source>
</reference>
<organism evidence="2 3">
    <name type="scientific">Drechslerella dactyloides</name>
    <name type="common">Nematode-trapping fungus</name>
    <name type="synonym">Arthrobotrys dactyloides</name>
    <dbReference type="NCBI Taxonomy" id="74499"/>
    <lineage>
        <taxon>Eukaryota</taxon>
        <taxon>Fungi</taxon>
        <taxon>Dikarya</taxon>
        <taxon>Ascomycota</taxon>
        <taxon>Pezizomycotina</taxon>
        <taxon>Orbiliomycetes</taxon>
        <taxon>Orbiliales</taxon>
        <taxon>Orbiliaceae</taxon>
        <taxon>Drechslerella</taxon>
    </lineage>
</organism>
<feature type="compositionally biased region" description="Low complexity" evidence="1">
    <location>
        <begin position="310"/>
        <end position="325"/>
    </location>
</feature>
<dbReference type="Proteomes" id="UP001221413">
    <property type="component" value="Unassembled WGS sequence"/>
</dbReference>
<feature type="compositionally biased region" description="Basic and acidic residues" evidence="1">
    <location>
        <begin position="57"/>
        <end position="72"/>
    </location>
</feature>
<proteinExistence type="predicted"/>
<evidence type="ECO:0000313" key="2">
    <source>
        <dbReference type="EMBL" id="KAJ6257232.1"/>
    </source>
</evidence>
<evidence type="ECO:0000256" key="1">
    <source>
        <dbReference type="SAM" id="MobiDB-lite"/>
    </source>
</evidence>
<accession>A0AAD6IVM0</accession>
<sequence>MSSTSSEQGRAPPSHRSVGSRSPESKRSPQPIVVERSSPSPPKPGPSVLKRALSRSPKGDKTVKFAVDDYDRPLSPTQMHQKKQSPKIAGHPRRADMKDNVTGFPTNGCGHGDFTLFPSPLPSPPQSPLFMPLPPPKSYMDEEARMRARQRRLEEEIAELTRRAVAREANHREQMRRRVVEFETSAREDKRSREIDIEGSFSRRVATRRRSDDGSIDLSSSPRHVSPRPSKEKTFSARFTGAFSASHERNGFFPTPLPSPAVSQVRTTVHFETASRPLSRRQSHSPTRRSQMSLSPRGECYRPRSLDSMATPALFAPSSLPLPSSVQMPSDFQSPRGRSATPADNRARGRSPSPADSICAVVGGPDAEEELVSSSDIEMTDDGHSADSTGGDSDEDNTSTTTSSAPCRDRRQCERCGLFGHELAECQTPALTLPPRRNRKREWEPESPRKDETPEGPPAKGLRHVKWMHFGNQA</sequence>
<keyword evidence="3" id="KW-1185">Reference proteome</keyword>
<feature type="region of interest" description="Disordered" evidence="1">
    <location>
        <begin position="1"/>
        <end position="147"/>
    </location>
</feature>
<feature type="compositionally biased region" description="Basic and acidic residues" evidence="1">
    <location>
        <begin position="441"/>
        <end position="453"/>
    </location>
</feature>
<dbReference type="EMBL" id="JAQGDS010000011">
    <property type="protein sequence ID" value="KAJ6257232.1"/>
    <property type="molecule type" value="Genomic_DNA"/>
</dbReference>
<feature type="compositionally biased region" description="Low complexity" evidence="1">
    <location>
        <begin position="219"/>
        <end position="228"/>
    </location>
</feature>
<protein>
    <submittedName>
        <fullName evidence="2">Uncharacterized protein</fullName>
    </submittedName>
</protein>
<feature type="region of interest" description="Disordered" evidence="1">
    <location>
        <begin position="428"/>
        <end position="463"/>
    </location>
</feature>